<evidence type="ECO:0000313" key="4">
    <source>
        <dbReference type="Proteomes" id="UP000282323"/>
    </source>
</evidence>
<dbReference type="InterPro" id="IPR026371">
    <property type="entry name" value="PGF_CTERM"/>
</dbReference>
<gene>
    <name evidence="3" type="ORF">EA473_03010</name>
</gene>
<keyword evidence="2" id="KW-0472">Membrane</keyword>
<dbReference type="EMBL" id="REGA01000002">
    <property type="protein sequence ID" value="RQG97063.1"/>
    <property type="molecule type" value="Genomic_DNA"/>
</dbReference>
<reference evidence="3 4" key="1">
    <citation type="submission" date="2018-10" db="EMBL/GenBank/DDBJ databases">
        <title>Natrarchaeobius chitinivorans gen. nov., sp. nov., and Natrarchaeobius haloalkaliphilus sp. nov., alkaliphilic, chitin-utilizing haloarchaea from hypersaline alkaline lakes.</title>
        <authorList>
            <person name="Sorokin D.Y."/>
            <person name="Elcheninov A.G."/>
            <person name="Kostrikina N.A."/>
            <person name="Bale N.J."/>
            <person name="Sinninghe Damste J.S."/>
            <person name="Khijniak T.V."/>
            <person name="Kublanov I.V."/>
            <person name="Toshchakov S.V."/>
        </authorList>
    </citation>
    <scope>NUCLEOTIDE SEQUENCE [LARGE SCALE GENOMIC DNA]</scope>
    <source>
        <strain evidence="3 4">AArcht4T</strain>
    </source>
</reference>
<dbReference type="GO" id="GO:0005886">
    <property type="term" value="C:plasma membrane"/>
    <property type="evidence" value="ECO:0007669"/>
    <property type="project" value="UniProtKB-SubCell"/>
</dbReference>
<name>A0A3N6M167_NATCH</name>
<dbReference type="NCBIfam" id="TIGR04126">
    <property type="entry name" value="PGF_CTERM"/>
    <property type="match status" value="1"/>
</dbReference>
<evidence type="ECO:0000256" key="1">
    <source>
        <dbReference type="ARBA" id="ARBA00022729"/>
    </source>
</evidence>
<evidence type="ECO:0000313" key="3">
    <source>
        <dbReference type="EMBL" id="RQG97063.1"/>
    </source>
</evidence>
<comment type="caution">
    <text evidence="3">The sequence shown here is derived from an EMBL/GenBank/DDBJ whole genome shotgun (WGS) entry which is preliminary data.</text>
</comment>
<feature type="transmembrane region" description="Helical" evidence="2">
    <location>
        <begin position="171"/>
        <end position="189"/>
    </location>
</feature>
<keyword evidence="2" id="KW-1133">Transmembrane helix</keyword>
<protein>
    <submittedName>
        <fullName evidence="3">PGF-CTERM sorting domain-containing protein</fullName>
    </submittedName>
</protein>
<sequence length="192" mass="19693">MSLVDNSRAVGTGYSNTTTRVGGLLVAVTVGLLLLAFLVVGLSAVGAAEEGDEPILVENVTYESSDDPLELEVAFNDSIDDADATADVSFYDADEYDGDGNESVPVEEDTIEADAGQTISSTFDWSDYDGLEFGETYTVVVDGDDDAIESVARLDGGLIGGGGGGADSLPGFGLVVAVKALLVAGLLAARRN</sequence>
<dbReference type="OrthoDB" id="206189at2157"/>
<evidence type="ECO:0000256" key="2">
    <source>
        <dbReference type="SAM" id="Phobius"/>
    </source>
</evidence>
<feature type="transmembrane region" description="Helical" evidence="2">
    <location>
        <begin position="21"/>
        <end position="45"/>
    </location>
</feature>
<proteinExistence type="predicted"/>
<keyword evidence="1" id="KW-0732">Signal</keyword>
<organism evidence="3 4">
    <name type="scientific">Natrarchaeobius chitinivorans</name>
    <dbReference type="NCBI Taxonomy" id="1679083"/>
    <lineage>
        <taxon>Archaea</taxon>
        <taxon>Methanobacteriati</taxon>
        <taxon>Methanobacteriota</taxon>
        <taxon>Stenosarchaea group</taxon>
        <taxon>Halobacteria</taxon>
        <taxon>Halobacteriales</taxon>
        <taxon>Natrialbaceae</taxon>
        <taxon>Natrarchaeobius</taxon>
    </lineage>
</organism>
<dbReference type="RefSeq" id="WP_124194182.1">
    <property type="nucleotide sequence ID" value="NZ_REGA01000002.1"/>
</dbReference>
<keyword evidence="4" id="KW-1185">Reference proteome</keyword>
<dbReference type="AlphaFoldDB" id="A0A3N6M167"/>
<keyword evidence="2" id="KW-0812">Transmembrane</keyword>
<dbReference type="GO" id="GO:0030115">
    <property type="term" value="C:S-layer"/>
    <property type="evidence" value="ECO:0007669"/>
    <property type="project" value="UniProtKB-SubCell"/>
</dbReference>
<dbReference type="Proteomes" id="UP000282323">
    <property type="component" value="Unassembled WGS sequence"/>
</dbReference>
<accession>A0A3N6M167</accession>